<feature type="region of interest" description="Disordered" evidence="1">
    <location>
        <begin position="1"/>
        <end position="33"/>
    </location>
</feature>
<evidence type="ECO:0000313" key="3">
    <source>
        <dbReference type="Proteomes" id="UP000765509"/>
    </source>
</evidence>
<dbReference type="AlphaFoldDB" id="A0A9Q3DPZ6"/>
<proteinExistence type="predicted"/>
<sequence length="124" mass="13600">MPITSQPELELSMSDSNTYKSHSEGPNRHLHGPLQAVLHSVQGQGLGNVPTNPPRSDELLAHPQKIPQRGGISKILQWMEATIIQTSNKKDQGIPCQKEGGNQGRSPSRFYQKASNQPTSPRRG</sequence>
<name>A0A9Q3DPZ6_9BASI</name>
<accession>A0A9Q3DPZ6</accession>
<protein>
    <submittedName>
        <fullName evidence="2">Uncharacterized protein</fullName>
    </submittedName>
</protein>
<feature type="compositionally biased region" description="Polar residues" evidence="1">
    <location>
        <begin position="113"/>
        <end position="124"/>
    </location>
</feature>
<comment type="caution">
    <text evidence="2">The sequence shown here is derived from an EMBL/GenBank/DDBJ whole genome shotgun (WGS) entry which is preliminary data.</text>
</comment>
<gene>
    <name evidence="2" type="ORF">O181_045762</name>
</gene>
<evidence type="ECO:0000256" key="1">
    <source>
        <dbReference type="SAM" id="MobiDB-lite"/>
    </source>
</evidence>
<feature type="region of interest" description="Disordered" evidence="1">
    <location>
        <begin position="86"/>
        <end position="124"/>
    </location>
</feature>
<reference evidence="2" key="1">
    <citation type="submission" date="2021-03" db="EMBL/GenBank/DDBJ databases">
        <title>Draft genome sequence of rust myrtle Austropuccinia psidii MF-1, a brazilian biotype.</title>
        <authorList>
            <person name="Quecine M.C."/>
            <person name="Pachon D.M.R."/>
            <person name="Bonatelli M.L."/>
            <person name="Correr F.H."/>
            <person name="Franceschini L.M."/>
            <person name="Leite T.F."/>
            <person name="Margarido G.R.A."/>
            <person name="Almeida C.A."/>
            <person name="Ferrarezi J.A."/>
            <person name="Labate C.A."/>
        </authorList>
    </citation>
    <scope>NUCLEOTIDE SEQUENCE</scope>
    <source>
        <strain evidence="2">MF-1</strain>
    </source>
</reference>
<dbReference type="EMBL" id="AVOT02018857">
    <property type="protein sequence ID" value="MBW0506047.1"/>
    <property type="molecule type" value="Genomic_DNA"/>
</dbReference>
<organism evidence="2 3">
    <name type="scientific">Austropuccinia psidii MF-1</name>
    <dbReference type="NCBI Taxonomy" id="1389203"/>
    <lineage>
        <taxon>Eukaryota</taxon>
        <taxon>Fungi</taxon>
        <taxon>Dikarya</taxon>
        <taxon>Basidiomycota</taxon>
        <taxon>Pucciniomycotina</taxon>
        <taxon>Pucciniomycetes</taxon>
        <taxon>Pucciniales</taxon>
        <taxon>Sphaerophragmiaceae</taxon>
        <taxon>Austropuccinia</taxon>
    </lineage>
</organism>
<dbReference type="Proteomes" id="UP000765509">
    <property type="component" value="Unassembled WGS sequence"/>
</dbReference>
<keyword evidence="3" id="KW-1185">Reference proteome</keyword>
<feature type="compositionally biased region" description="Polar residues" evidence="1">
    <location>
        <begin position="1"/>
        <end position="20"/>
    </location>
</feature>
<evidence type="ECO:0000313" key="2">
    <source>
        <dbReference type="EMBL" id="MBW0506047.1"/>
    </source>
</evidence>